<organism evidence="11 12">
    <name type="scientific">Candidatus Obscuribacter phosphatis</name>
    <dbReference type="NCBI Taxonomy" id="1906157"/>
    <lineage>
        <taxon>Bacteria</taxon>
        <taxon>Bacillati</taxon>
        <taxon>Candidatus Melainabacteria</taxon>
        <taxon>Candidatus Obscuribacterales</taxon>
        <taxon>Candidatus Obscuribacteraceae</taxon>
        <taxon>Candidatus Obscuribacter</taxon>
    </lineage>
</organism>
<dbReference type="SUPFAM" id="SSF55681">
    <property type="entry name" value="Class II aaRS and biotin synthetases"/>
    <property type="match status" value="1"/>
</dbReference>
<keyword evidence="5 7" id="KW-0030">Aminoacyl-tRNA synthetase</keyword>
<keyword evidence="7 8" id="KW-0460">Magnesium</keyword>
<dbReference type="GO" id="GO:0005829">
    <property type="term" value="C:cytosol"/>
    <property type="evidence" value="ECO:0007669"/>
    <property type="project" value="TreeGrafter"/>
</dbReference>
<feature type="binding site" evidence="7">
    <location>
        <position position="429"/>
    </location>
    <ligand>
        <name>Mg(2+)</name>
        <dbReference type="ChEBI" id="CHEBI:18420"/>
        <label>2</label>
    </ligand>
</feature>
<evidence type="ECO:0000256" key="1">
    <source>
        <dbReference type="ARBA" id="ARBA00022598"/>
    </source>
</evidence>
<reference evidence="11" key="1">
    <citation type="submission" date="2021-02" db="EMBL/GenBank/DDBJ databases">
        <title>Genome-Resolved Metagenomics of a Microbial Community Performing Photosynthetic Biological Nutrient Removal.</title>
        <authorList>
            <person name="Mcdaniel E.A."/>
        </authorList>
    </citation>
    <scope>NUCLEOTIDE SEQUENCE</scope>
    <source>
        <strain evidence="11">UWPOB_OBS1</strain>
    </source>
</reference>
<feature type="region of interest" description="Disordered" evidence="9">
    <location>
        <begin position="435"/>
        <end position="458"/>
    </location>
</feature>
<dbReference type="Proteomes" id="UP000664277">
    <property type="component" value="Unassembled WGS sequence"/>
</dbReference>
<dbReference type="GO" id="GO:0004824">
    <property type="term" value="F:lysine-tRNA ligase activity"/>
    <property type="evidence" value="ECO:0007669"/>
    <property type="project" value="UniProtKB-UniRule"/>
</dbReference>
<dbReference type="GO" id="GO:0000049">
    <property type="term" value="F:tRNA binding"/>
    <property type="evidence" value="ECO:0007669"/>
    <property type="project" value="TreeGrafter"/>
</dbReference>
<dbReference type="InterPro" id="IPR006195">
    <property type="entry name" value="aa-tRNA-synth_II"/>
</dbReference>
<keyword evidence="3 7" id="KW-0547">Nucleotide-binding</keyword>
<dbReference type="GO" id="GO:0006430">
    <property type="term" value="P:lysyl-tRNA aminoacylation"/>
    <property type="evidence" value="ECO:0007669"/>
    <property type="project" value="UniProtKB-UniRule"/>
</dbReference>
<sequence length="513" mass="58399">MSKAVDPASNKAKTPPTEAKTNSAEDVSKLKADRLKKLAQLKELGINPYPYKFERSHKAAQLHDLYKDLEKGSENSDEVVVCGRIMNSRNNWLFTDIHDDSGKIQLFCHKDSLPEDKFNLLKLLDKGDYVGARGTMKRTPAGELSVRIKDIEILSKSLLPLPDSWEGFNDVEARYRHRYVDMITNPEVRETFKKRSLTIRHMRNFLDDNGFFEVETPTLQVEAGGADARPFVTHHNALDIDLYLRIATELHLKRMIIGGMERVYEIGRIFRNEGISTRHNPEFTMLEMYCAYGDYNELMDFTEKMLRYIAEKVLGTAEFEYQGKTISFAKPFRRLRMADGIKEVTGLDVNSLNTIEEARAAAQSLGVPLDKEDSRGHIINAIFEAKVEHTLIEPTFLMDHPVEISPLTKVHRVNQGEVERFELFVYGRELANGYSELSDPQDQRSRLEEQAKKKAAGNEEAMPLDLDFIMAMEYGMPPTMGIGIGIDRLVMLLTDSASIRDVIAFPTMRPVKA</sequence>
<dbReference type="InterPro" id="IPR018149">
    <property type="entry name" value="Lys-tRNA-synth_II_C"/>
</dbReference>
<gene>
    <name evidence="7 11" type="primary">lysS</name>
    <name evidence="11" type="ORF">J0M35_07255</name>
</gene>
<feature type="binding site" evidence="7">
    <location>
        <position position="422"/>
    </location>
    <ligand>
        <name>Mg(2+)</name>
        <dbReference type="ChEBI" id="CHEBI:18420"/>
        <label>1</label>
    </ligand>
</feature>
<keyword evidence="2 7" id="KW-0479">Metal-binding</keyword>
<accession>A0A8J7TL24</accession>
<comment type="similarity">
    <text evidence="7">Belongs to the class-II aminoacyl-tRNA synthetase family.</text>
</comment>
<dbReference type="HAMAP" id="MF_00252">
    <property type="entry name" value="Lys_tRNA_synth_class2"/>
    <property type="match status" value="1"/>
</dbReference>
<feature type="binding site" evidence="7">
    <location>
        <position position="429"/>
    </location>
    <ligand>
        <name>Mg(2+)</name>
        <dbReference type="ChEBI" id="CHEBI:18420"/>
        <label>1</label>
    </ligand>
</feature>
<keyword evidence="7" id="KW-0648">Protein biosynthesis</keyword>
<feature type="compositionally biased region" description="Basic and acidic residues" evidence="9">
    <location>
        <begin position="441"/>
        <end position="452"/>
    </location>
</feature>
<evidence type="ECO:0000256" key="6">
    <source>
        <dbReference type="ARBA" id="ARBA00048573"/>
    </source>
</evidence>
<dbReference type="Gene3D" id="3.30.930.10">
    <property type="entry name" value="Bira Bifunctional Protein, Domain 2"/>
    <property type="match status" value="1"/>
</dbReference>
<dbReference type="Pfam" id="PF00152">
    <property type="entry name" value="tRNA-synt_2"/>
    <property type="match status" value="1"/>
</dbReference>
<feature type="region of interest" description="Disordered" evidence="9">
    <location>
        <begin position="1"/>
        <end position="28"/>
    </location>
</feature>
<protein>
    <recommendedName>
        <fullName evidence="7">Lysine--tRNA ligase</fullName>
        <ecNumber evidence="7">6.1.1.6</ecNumber>
    </recommendedName>
    <alternativeName>
        <fullName evidence="7">Lysyl-tRNA synthetase</fullName>
        <shortName evidence="7">LysRS</shortName>
    </alternativeName>
</protein>
<dbReference type="Pfam" id="PF01336">
    <property type="entry name" value="tRNA_anti-codon"/>
    <property type="match status" value="1"/>
</dbReference>
<dbReference type="GO" id="GO:0005524">
    <property type="term" value="F:ATP binding"/>
    <property type="evidence" value="ECO:0007669"/>
    <property type="project" value="UniProtKB-UniRule"/>
</dbReference>
<dbReference type="GO" id="GO:0000287">
    <property type="term" value="F:magnesium ion binding"/>
    <property type="evidence" value="ECO:0007669"/>
    <property type="project" value="UniProtKB-UniRule"/>
</dbReference>
<evidence type="ECO:0000256" key="9">
    <source>
        <dbReference type="SAM" id="MobiDB-lite"/>
    </source>
</evidence>
<dbReference type="PROSITE" id="PS50862">
    <property type="entry name" value="AA_TRNA_LIGASE_II"/>
    <property type="match status" value="1"/>
</dbReference>
<evidence type="ECO:0000313" key="12">
    <source>
        <dbReference type="Proteomes" id="UP000664277"/>
    </source>
</evidence>
<dbReference type="InterPro" id="IPR044136">
    <property type="entry name" value="Lys-tRNA-ligase_II_N"/>
</dbReference>
<dbReference type="PRINTS" id="PR00982">
    <property type="entry name" value="TRNASYNTHLYS"/>
</dbReference>
<dbReference type="PANTHER" id="PTHR42918:SF15">
    <property type="entry name" value="LYSINE--TRNA LIGASE, CHLOROPLASTIC_MITOCHONDRIAL"/>
    <property type="match status" value="1"/>
</dbReference>
<dbReference type="CDD" id="cd04322">
    <property type="entry name" value="LysRS_N"/>
    <property type="match status" value="1"/>
</dbReference>
<dbReference type="CDD" id="cd00775">
    <property type="entry name" value="LysRS_core"/>
    <property type="match status" value="1"/>
</dbReference>
<dbReference type="InterPro" id="IPR002313">
    <property type="entry name" value="Lys-tRNA-ligase_II"/>
</dbReference>
<evidence type="ECO:0000256" key="7">
    <source>
        <dbReference type="HAMAP-Rule" id="MF_00252"/>
    </source>
</evidence>
<comment type="subunit">
    <text evidence="7">Homodimer.</text>
</comment>
<dbReference type="PANTHER" id="PTHR42918">
    <property type="entry name" value="LYSYL-TRNA SYNTHETASE"/>
    <property type="match status" value="1"/>
</dbReference>
<comment type="catalytic activity">
    <reaction evidence="6 7 8">
        <text>tRNA(Lys) + L-lysine + ATP = L-lysyl-tRNA(Lys) + AMP + diphosphate</text>
        <dbReference type="Rhea" id="RHEA:20792"/>
        <dbReference type="Rhea" id="RHEA-COMP:9696"/>
        <dbReference type="Rhea" id="RHEA-COMP:9697"/>
        <dbReference type="ChEBI" id="CHEBI:30616"/>
        <dbReference type="ChEBI" id="CHEBI:32551"/>
        <dbReference type="ChEBI" id="CHEBI:33019"/>
        <dbReference type="ChEBI" id="CHEBI:78442"/>
        <dbReference type="ChEBI" id="CHEBI:78529"/>
        <dbReference type="ChEBI" id="CHEBI:456215"/>
        <dbReference type="EC" id="6.1.1.6"/>
    </reaction>
</comment>
<dbReference type="EMBL" id="JAFLCK010000008">
    <property type="protein sequence ID" value="MBN8660144.1"/>
    <property type="molecule type" value="Genomic_DNA"/>
</dbReference>
<evidence type="ECO:0000256" key="4">
    <source>
        <dbReference type="ARBA" id="ARBA00022840"/>
    </source>
</evidence>
<name>A0A8J7TL24_9BACT</name>
<comment type="cofactor">
    <cofactor evidence="7 8">
        <name>Mg(2+)</name>
        <dbReference type="ChEBI" id="CHEBI:18420"/>
    </cofactor>
    <text evidence="7 8">Binds 3 Mg(2+) ions per subunit.</text>
</comment>
<dbReference type="InterPro" id="IPR004364">
    <property type="entry name" value="Aa-tRNA-synt_II"/>
</dbReference>
<evidence type="ECO:0000313" key="11">
    <source>
        <dbReference type="EMBL" id="MBN8660144.1"/>
    </source>
</evidence>
<comment type="caution">
    <text evidence="11">The sequence shown here is derived from an EMBL/GenBank/DDBJ whole genome shotgun (WGS) entry which is preliminary data.</text>
</comment>
<keyword evidence="1 7" id="KW-0436">Ligase</keyword>
<dbReference type="EC" id="6.1.1.6" evidence="7"/>
<dbReference type="AlphaFoldDB" id="A0A8J7TL24"/>
<proteinExistence type="inferred from homology"/>
<feature type="domain" description="Aminoacyl-transfer RNA synthetases class-II family profile" evidence="10">
    <location>
        <begin position="200"/>
        <end position="510"/>
    </location>
</feature>
<dbReference type="Gene3D" id="2.40.50.140">
    <property type="entry name" value="Nucleic acid-binding proteins"/>
    <property type="match status" value="1"/>
</dbReference>
<dbReference type="InterPro" id="IPR012340">
    <property type="entry name" value="NA-bd_OB-fold"/>
</dbReference>
<comment type="subcellular location">
    <subcellularLocation>
        <location evidence="7">Cytoplasm</location>
    </subcellularLocation>
</comment>
<keyword evidence="4 7" id="KW-0067">ATP-binding</keyword>
<dbReference type="NCBIfam" id="TIGR00499">
    <property type="entry name" value="lysS_bact"/>
    <property type="match status" value="1"/>
</dbReference>
<dbReference type="NCBIfam" id="NF001756">
    <property type="entry name" value="PRK00484.1"/>
    <property type="match status" value="1"/>
</dbReference>
<evidence type="ECO:0000256" key="2">
    <source>
        <dbReference type="ARBA" id="ARBA00022723"/>
    </source>
</evidence>
<dbReference type="SUPFAM" id="SSF50249">
    <property type="entry name" value="Nucleic acid-binding proteins"/>
    <property type="match status" value="1"/>
</dbReference>
<evidence type="ECO:0000256" key="8">
    <source>
        <dbReference type="RuleBase" id="RU000336"/>
    </source>
</evidence>
<evidence type="ECO:0000256" key="3">
    <source>
        <dbReference type="ARBA" id="ARBA00022741"/>
    </source>
</evidence>
<dbReference type="InterPro" id="IPR045864">
    <property type="entry name" value="aa-tRNA-synth_II/BPL/LPL"/>
</dbReference>
<dbReference type="InterPro" id="IPR004365">
    <property type="entry name" value="NA-bd_OB_tRNA"/>
</dbReference>
<evidence type="ECO:0000259" key="10">
    <source>
        <dbReference type="PROSITE" id="PS50862"/>
    </source>
</evidence>
<keyword evidence="7" id="KW-0963">Cytoplasm</keyword>
<evidence type="ECO:0000256" key="5">
    <source>
        <dbReference type="ARBA" id="ARBA00023146"/>
    </source>
</evidence>